<organism evidence="1 2">
    <name type="scientific">Stakelama marina</name>
    <dbReference type="NCBI Taxonomy" id="2826939"/>
    <lineage>
        <taxon>Bacteria</taxon>
        <taxon>Pseudomonadati</taxon>
        <taxon>Pseudomonadota</taxon>
        <taxon>Alphaproteobacteria</taxon>
        <taxon>Sphingomonadales</taxon>
        <taxon>Sphingomonadaceae</taxon>
        <taxon>Stakelama</taxon>
    </lineage>
</organism>
<gene>
    <name evidence="1" type="ORF">J7S20_15980</name>
</gene>
<keyword evidence="2" id="KW-1185">Reference proteome</keyword>
<dbReference type="Proteomes" id="UP000676996">
    <property type="component" value="Unassembled WGS sequence"/>
</dbReference>
<dbReference type="AlphaFoldDB" id="A0A8T4IH93"/>
<evidence type="ECO:0000313" key="1">
    <source>
        <dbReference type="EMBL" id="MBR0554003.1"/>
    </source>
</evidence>
<evidence type="ECO:0000313" key="2">
    <source>
        <dbReference type="Proteomes" id="UP000676996"/>
    </source>
</evidence>
<proteinExistence type="predicted"/>
<dbReference type="RefSeq" id="WP_284055254.1">
    <property type="nucleotide sequence ID" value="NZ_JAGRQC010000007.1"/>
</dbReference>
<name>A0A8T4IH93_9SPHN</name>
<protein>
    <submittedName>
        <fullName evidence="1">Uncharacterized protein</fullName>
    </submittedName>
</protein>
<dbReference type="EMBL" id="JAGRQC010000007">
    <property type="protein sequence ID" value="MBR0554003.1"/>
    <property type="molecule type" value="Genomic_DNA"/>
</dbReference>
<accession>A0A8T4IH93</accession>
<sequence>MKARRILQFAIGIVLLLAVAGFTYVRSMTPKLELGVGYAARVACGCRYIEGRPLNSCPTDFEPGMEPIRLKDDPATRTVTAYVPLIASRSATFDPVLGCQPQPFKGTPLKVHDAKP</sequence>
<comment type="caution">
    <text evidence="1">The sequence shown here is derived from an EMBL/GenBank/DDBJ whole genome shotgun (WGS) entry which is preliminary data.</text>
</comment>
<reference evidence="1" key="1">
    <citation type="submission" date="2021-04" db="EMBL/GenBank/DDBJ databases">
        <title>Ouciella asimina sp. nov., isolated from the surface seawater in the hydrothermal field of Okinawa Trough.</title>
        <authorList>
            <person name="Shuang W."/>
        </authorList>
    </citation>
    <scope>NUCLEOTIDE SEQUENCE</scope>
    <source>
        <strain evidence="1">LXI357</strain>
    </source>
</reference>